<dbReference type="EMBL" id="JAXMRN010000151">
    <property type="protein sequence ID" value="MDZ7551690.1"/>
    <property type="molecule type" value="Genomic_DNA"/>
</dbReference>
<comment type="caution">
    <text evidence="1">The sequence shown here is derived from an EMBL/GenBank/DDBJ whole genome shotgun (WGS) entry which is preliminary data.</text>
</comment>
<dbReference type="AlphaFoldDB" id="A0AAW9KUR9"/>
<gene>
    <name evidence="1" type="ORF">RGC63_08425</name>
</gene>
<name>A0AAW9KUR9_HELPX</name>
<feature type="non-terminal residue" evidence="1">
    <location>
        <position position="1"/>
    </location>
</feature>
<proteinExistence type="predicted"/>
<evidence type="ECO:0000313" key="2">
    <source>
        <dbReference type="Proteomes" id="UP001294612"/>
    </source>
</evidence>
<evidence type="ECO:0000313" key="1">
    <source>
        <dbReference type="EMBL" id="MDZ7551690.1"/>
    </source>
</evidence>
<dbReference type="RefSeq" id="WP_322538260.1">
    <property type="nucleotide sequence ID" value="NZ_JAXMRN010000151.1"/>
</dbReference>
<organism evidence="1 2">
    <name type="scientific">Helicobacter pylori</name>
    <name type="common">Campylobacter pylori</name>
    <dbReference type="NCBI Taxonomy" id="210"/>
    <lineage>
        <taxon>Bacteria</taxon>
        <taxon>Pseudomonadati</taxon>
        <taxon>Campylobacterota</taxon>
        <taxon>Epsilonproteobacteria</taxon>
        <taxon>Campylobacterales</taxon>
        <taxon>Helicobacteraceae</taxon>
        <taxon>Helicobacter</taxon>
    </lineage>
</organism>
<protein>
    <submittedName>
        <fullName evidence="1">Uncharacterized protein</fullName>
    </submittedName>
</protein>
<dbReference type="Proteomes" id="UP001294612">
    <property type="component" value="Unassembled WGS sequence"/>
</dbReference>
<accession>A0AAW9KUR9</accession>
<sequence>TPFFLDALGFCHGDLKESAQKSYVLNQDFAFNHLSKRKRASPAHVSFKTVNCFSILAFLSCLVQLALTVKINENYIKIQRYQQRTASVFEIIFPFSRTRALFFVFCLGN</sequence>
<reference evidence="1" key="1">
    <citation type="submission" date="2023-10" db="EMBL/GenBank/DDBJ databases">
        <title>First insite into the whole-genome sequence variations in clarithromycin resistant Helicobacter pylori clinical isolates in Russia.</title>
        <authorList>
            <person name="Starkova D.A."/>
            <person name="Svarval A.V."/>
            <person name="Polev D.E."/>
            <person name="Saitova A.T."/>
            <person name="Gladyshev N.S."/>
            <person name="Egorova S.A."/>
        </authorList>
    </citation>
    <scope>NUCLEOTIDE SEQUENCE</scope>
    <source>
        <strain evidence="1">HP290</strain>
    </source>
</reference>